<evidence type="ECO:0000313" key="1">
    <source>
        <dbReference type="EMBL" id="KAK9764580.1"/>
    </source>
</evidence>
<organism evidence="1 2">
    <name type="scientific">Basidiobolus ranarum</name>
    <dbReference type="NCBI Taxonomy" id="34480"/>
    <lineage>
        <taxon>Eukaryota</taxon>
        <taxon>Fungi</taxon>
        <taxon>Fungi incertae sedis</taxon>
        <taxon>Zoopagomycota</taxon>
        <taxon>Entomophthoromycotina</taxon>
        <taxon>Basidiobolomycetes</taxon>
        <taxon>Basidiobolales</taxon>
        <taxon>Basidiobolaceae</taxon>
        <taxon>Basidiobolus</taxon>
    </lineage>
</organism>
<gene>
    <name evidence="1" type="ORF">K7432_007781</name>
</gene>
<reference evidence="1 2" key="1">
    <citation type="submission" date="2023-04" db="EMBL/GenBank/DDBJ databases">
        <title>Genome of Basidiobolus ranarum AG-B5.</title>
        <authorList>
            <person name="Stajich J.E."/>
            <person name="Carter-House D."/>
            <person name="Gryganskyi A."/>
        </authorList>
    </citation>
    <scope>NUCLEOTIDE SEQUENCE [LARGE SCALE GENOMIC DNA]</scope>
    <source>
        <strain evidence="1 2">AG-B5</strain>
    </source>
</reference>
<feature type="non-terminal residue" evidence="1">
    <location>
        <position position="79"/>
    </location>
</feature>
<keyword evidence="2" id="KW-1185">Reference proteome</keyword>
<protein>
    <submittedName>
        <fullName evidence="1">Uncharacterized protein</fullName>
    </submittedName>
</protein>
<evidence type="ECO:0000313" key="2">
    <source>
        <dbReference type="Proteomes" id="UP001479436"/>
    </source>
</evidence>
<dbReference type="EMBL" id="JASJQH010000401">
    <property type="protein sequence ID" value="KAK9764580.1"/>
    <property type="molecule type" value="Genomic_DNA"/>
</dbReference>
<sequence>MTIHNNLTPSQMEQGVSRIMSGAEFNKALEEFNALRTNIENNINDIHEIHQASLDILTPKESAENSAKLRELTAQSTLM</sequence>
<name>A0ABR2WSS2_9FUNG</name>
<proteinExistence type="predicted"/>
<comment type="caution">
    <text evidence="1">The sequence shown here is derived from an EMBL/GenBank/DDBJ whole genome shotgun (WGS) entry which is preliminary data.</text>
</comment>
<accession>A0ABR2WSS2</accession>
<dbReference type="Proteomes" id="UP001479436">
    <property type="component" value="Unassembled WGS sequence"/>
</dbReference>